<evidence type="ECO:0000256" key="3">
    <source>
        <dbReference type="PIRSR" id="PIRSR606689-1"/>
    </source>
</evidence>
<keyword evidence="4" id="KW-0460">Magnesium</keyword>
<feature type="binding site" evidence="3">
    <location>
        <begin position="39"/>
        <end position="46"/>
    </location>
    <ligand>
        <name>GTP</name>
        <dbReference type="ChEBI" id="CHEBI:37565"/>
    </ligand>
</feature>
<dbReference type="SMART" id="SM00178">
    <property type="entry name" value="SAR"/>
    <property type="match status" value="1"/>
</dbReference>
<dbReference type="GO" id="GO:1905515">
    <property type="term" value="P:non-motile cilium assembly"/>
    <property type="evidence" value="ECO:0007669"/>
    <property type="project" value="TreeGrafter"/>
</dbReference>
<dbReference type="OrthoDB" id="14717at2759"/>
<protein>
    <submittedName>
        <fullName evidence="6">Uncharacterized protein</fullName>
    </submittedName>
</protein>
<dbReference type="STRING" id="35570.A0A1I8NPR1"/>
<evidence type="ECO:0000313" key="7">
    <source>
        <dbReference type="Proteomes" id="UP000095300"/>
    </source>
</evidence>
<feature type="binding site" evidence="4">
    <location>
        <position position="46"/>
    </location>
    <ligand>
        <name>Mg(2+)</name>
        <dbReference type="ChEBI" id="CHEBI:18420"/>
    </ligand>
</feature>
<dbReference type="SMART" id="SM00175">
    <property type="entry name" value="RAB"/>
    <property type="match status" value="1"/>
</dbReference>
<accession>A0A1I8NPR1</accession>
<dbReference type="Gene3D" id="3.40.50.300">
    <property type="entry name" value="P-loop containing nucleotide triphosphate hydrolases"/>
    <property type="match status" value="1"/>
</dbReference>
<dbReference type="SMART" id="SM00177">
    <property type="entry name" value="ARF"/>
    <property type="match status" value="1"/>
</dbReference>
<dbReference type="InterPro" id="IPR006689">
    <property type="entry name" value="Small_GTPase_ARF/SAR"/>
</dbReference>
<sequence length="318" mass="36206">MGVILCKFCCCSCCGCWHRIAGNSVGVLPEKKLKFLLLGLEDSGKTEIAHYLSQTQRSDYDSTNGVHNYTMKFMEVQCSMTEIGGNDDIQRIWHHYYAGTMAIIYCFDMSSKWQDLKKSFRLLDMTLKDSYIAGKPILLVATKADLADECIQLYDIENTFHLNTMAATYGSAIKLCIYDKRSADTDSSINLSSGINWLVRNVLDNYDVIRMRLNCDKNMKNWEMNRDNLVKQGKLDFSTYQRFPKASARHKHRRITHKRLRRSLIRPRTAPSKLSFLSITRSYTLATPNAVASPQVSLTHSSKVPNGVLPTDELNTDV</sequence>
<dbReference type="EnsemblMetazoa" id="SCAU000967-RA">
    <property type="protein sequence ID" value="SCAU000967-PA"/>
    <property type="gene ID" value="SCAU000967"/>
</dbReference>
<dbReference type="GO" id="GO:0003924">
    <property type="term" value="F:GTPase activity"/>
    <property type="evidence" value="ECO:0007669"/>
    <property type="project" value="InterPro"/>
</dbReference>
<dbReference type="KEGG" id="scac:106087462"/>
<evidence type="ECO:0000256" key="1">
    <source>
        <dbReference type="ARBA" id="ARBA00022741"/>
    </source>
</evidence>
<dbReference type="InterPro" id="IPR027417">
    <property type="entry name" value="P-loop_NTPase"/>
</dbReference>
<evidence type="ECO:0000256" key="2">
    <source>
        <dbReference type="ARBA" id="ARBA00023134"/>
    </source>
</evidence>
<proteinExistence type="predicted"/>
<feature type="region of interest" description="Disordered" evidence="5">
    <location>
        <begin position="297"/>
        <end position="318"/>
    </location>
</feature>
<dbReference type="PANTHER" id="PTHR46090:SF2">
    <property type="entry name" value="ADP-RIBOSYLATION FACTOR-LIKE PROTEIN 13B"/>
    <property type="match status" value="1"/>
</dbReference>
<evidence type="ECO:0000256" key="4">
    <source>
        <dbReference type="PIRSR" id="PIRSR606689-2"/>
    </source>
</evidence>
<dbReference type="InterPro" id="IPR051995">
    <property type="entry name" value="Ciliary_GTPase"/>
</dbReference>
<dbReference type="PANTHER" id="PTHR46090">
    <property type="entry name" value="ADP-RIBOSYLATION FACTOR-LIKE PROTEIN 13B"/>
    <property type="match status" value="1"/>
</dbReference>
<dbReference type="GO" id="GO:0005525">
    <property type="term" value="F:GTP binding"/>
    <property type="evidence" value="ECO:0007669"/>
    <property type="project" value="UniProtKB-KW"/>
</dbReference>
<name>A0A1I8NPR1_STOCA</name>
<keyword evidence="7" id="KW-1185">Reference proteome</keyword>
<dbReference type="Pfam" id="PF00025">
    <property type="entry name" value="Arf"/>
    <property type="match status" value="1"/>
</dbReference>
<dbReference type="VEuPathDB" id="VectorBase:SCAU000967"/>
<dbReference type="PROSITE" id="PS51417">
    <property type="entry name" value="ARF"/>
    <property type="match status" value="1"/>
</dbReference>
<dbReference type="AlphaFoldDB" id="A0A1I8NPR1"/>
<keyword evidence="1 3" id="KW-0547">Nucleotide-binding</keyword>
<dbReference type="GO" id="GO:0097500">
    <property type="term" value="P:receptor localization to non-motile cilium"/>
    <property type="evidence" value="ECO:0007669"/>
    <property type="project" value="TreeGrafter"/>
</dbReference>
<reference evidence="6" key="1">
    <citation type="submission" date="2020-05" db="UniProtKB">
        <authorList>
            <consortium name="EnsemblMetazoa"/>
        </authorList>
    </citation>
    <scope>IDENTIFICATION</scope>
    <source>
        <strain evidence="6">USDA</strain>
    </source>
</reference>
<gene>
    <name evidence="6" type="primary">106087462</name>
</gene>
<dbReference type="PRINTS" id="PR00328">
    <property type="entry name" value="SAR1GTPBP"/>
</dbReference>
<dbReference type="GO" id="GO:0046872">
    <property type="term" value="F:metal ion binding"/>
    <property type="evidence" value="ECO:0007669"/>
    <property type="project" value="UniProtKB-KW"/>
</dbReference>
<dbReference type="SUPFAM" id="SSF52540">
    <property type="entry name" value="P-loop containing nucleoside triphosphate hydrolases"/>
    <property type="match status" value="1"/>
</dbReference>
<evidence type="ECO:0000313" key="6">
    <source>
        <dbReference type="EnsemblMetazoa" id="SCAU000967-PA"/>
    </source>
</evidence>
<dbReference type="Proteomes" id="UP000095300">
    <property type="component" value="Unassembled WGS sequence"/>
</dbReference>
<feature type="binding site" evidence="4">
    <location>
        <position position="63"/>
    </location>
    <ligand>
        <name>Mg(2+)</name>
        <dbReference type="ChEBI" id="CHEBI:18420"/>
    </ligand>
</feature>
<organism evidence="6 7">
    <name type="scientific">Stomoxys calcitrans</name>
    <name type="common">Stable fly</name>
    <name type="synonym">Conops calcitrans</name>
    <dbReference type="NCBI Taxonomy" id="35570"/>
    <lineage>
        <taxon>Eukaryota</taxon>
        <taxon>Metazoa</taxon>
        <taxon>Ecdysozoa</taxon>
        <taxon>Arthropoda</taxon>
        <taxon>Hexapoda</taxon>
        <taxon>Insecta</taxon>
        <taxon>Pterygota</taxon>
        <taxon>Neoptera</taxon>
        <taxon>Endopterygota</taxon>
        <taxon>Diptera</taxon>
        <taxon>Brachycera</taxon>
        <taxon>Muscomorpha</taxon>
        <taxon>Muscoidea</taxon>
        <taxon>Muscidae</taxon>
        <taxon>Stomoxys</taxon>
    </lineage>
</organism>
<evidence type="ECO:0000256" key="5">
    <source>
        <dbReference type="SAM" id="MobiDB-lite"/>
    </source>
</evidence>
<dbReference type="GO" id="GO:0097730">
    <property type="term" value="C:non-motile cilium"/>
    <property type="evidence" value="ECO:0007669"/>
    <property type="project" value="TreeGrafter"/>
</dbReference>
<keyword evidence="4" id="KW-0479">Metal-binding</keyword>
<feature type="binding site" evidence="3">
    <location>
        <position position="85"/>
    </location>
    <ligand>
        <name>GTP</name>
        <dbReference type="ChEBI" id="CHEBI:37565"/>
    </ligand>
</feature>
<keyword evidence="2 3" id="KW-0342">GTP-binding</keyword>
<dbReference type="GO" id="GO:0060170">
    <property type="term" value="C:ciliary membrane"/>
    <property type="evidence" value="ECO:0007669"/>
    <property type="project" value="TreeGrafter"/>
</dbReference>